<evidence type="ECO:0000256" key="1">
    <source>
        <dbReference type="ARBA" id="ARBA00038087"/>
    </source>
</evidence>
<dbReference type="PATRIC" id="fig|442.7.peg.2210"/>
<evidence type="ECO:0000259" key="4">
    <source>
        <dbReference type="Pfam" id="PF26079"/>
    </source>
</evidence>
<evidence type="ECO:0000259" key="3">
    <source>
        <dbReference type="Pfam" id="PF26078"/>
    </source>
</evidence>
<name>A0A149QT45_9PROT</name>
<dbReference type="Pfam" id="PF26078">
    <property type="entry name" value="Baseplate_J_M"/>
    <property type="match status" value="1"/>
</dbReference>
<dbReference type="PANTHER" id="PTHR37829:SF3">
    <property type="entry name" value="PROTEIN JAYE-RELATED"/>
    <property type="match status" value="1"/>
</dbReference>
<gene>
    <name evidence="5" type="ORF">AD929_11690</name>
</gene>
<dbReference type="Proteomes" id="UP000075573">
    <property type="component" value="Unassembled WGS sequence"/>
</dbReference>
<dbReference type="InterPro" id="IPR006949">
    <property type="entry name" value="Barrel_Baseplate_J-like"/>
</dbReference>
<organism evidence="5 6">
    <name type="scientific">Gluconobacter potus</name>
    <dbReference type="NCBI Taxonomy" id="2724927"/>
    <lineage>
        <taxon>Bacteria</taxon>
        <taxon>Pseudomonadati</taxon>
        <taxon>Pseudomonadota</taxon>
        <taxon>Alphaproteobacteria</taxon>
        <taxon>Acetobacterales</taxon>
        <taxon>Acetobacteraceae</taxon>
        <taxon>Gluconobacter</taxon>
    </lineage>
</organism>
<feature type="domain" description="Baseplate protein J-like barrel" evidence="2">
    <location>
        <begin position="107"/>
        <end position="180"/>
    </location>
</feature>
<dbReference type="AlphaFoldDB" id="A0A149QT45"/>
<dbReference type="InterPro" id="IPR058531">
    <property type="entry name" value="Baseplate_J_M"/>
</dbReference>
<feature type="domain" description="Baseplate J-like central" evidence="3">
    <location>
        <begin position="209"/>
        <end position="277"/>
    </location>
</feature>
<dbReference type="Pfam" id="PF04865">
    <property type="entry name" value="Baseplate_J"/>
    <property type="match status" value="1"/>
</dbReference>
<comment type="caution">
    <text evidence="5">The sequence shown here is derived from an EMBL/GenBank/DDBJ whole genome shotgun (WGS) entry which is preliminary data.</text>
</comment>
<dbReference type="InterPro" id="IPR058530">
    <property type="entry name" value="Baseplate_J-like_C"/>
</dbReference>
<evidence type="ECO:0000313" key="6">
    <source>
        <dbReference type="Proteomes" id="UP000075573"/>
    </source>
</evidence>
<comment type="similarity">
    <text evidence="1">Belongs to the Mu gp47/PBSX XkdT family.</text>
</comment>
<reference evidence="5 6" key="1">
    <citation type="submission" date="2015-06" db="EMBL/GenBank/DDBJ databases">
        <title>Improved classification and identification of acetic acid bacteria using matrix-assisted laser desorption/ionization time-of-flight mass spectrometry; Gluconobacter nephelii and Gluconobacter uchimurae are later heterotypic synonyms of Gluconobacter japonicus and Gluconobacter oxydans, respectively.</title>
        <authorList>
            <person name="Li L."/>
            <person name="Cleenwerck I."/>
            <person name="De Vuyst L."/>
            <person name="Vandamme P."/>
        </authorList>
    </citation>
    <scope>NUCLEOTIDE SEQUENCE [LARGE SCALE GENOMIC DNA]</scope>
    <source>
        <strain evidence="5 6">LMG 1764</strain>
    </source>
</reference>
<accession>A0A149QT45</accession>
<dbReference type="Pfam" id="PF26079">
    <property type="entry name" value="Baseplate_J_C"/>
    <property type="match status" value="1"/>
</dbReference>
<dbReference type="PANTHER" id="PTHR37829">
    <property type="entry name" value="PHAGE-LIKE ELEMENT PBSX PROTEIN XKDT"/>
    <property type="match status" value="1"/>
</dbReference>
<dbReference type="EMBL" id="LHZB01000117">
    <property type="protein sequence ID" value="KXV00287.1"/>
    <property type="molecule type" value="Genomic_DNA"/>
</dbReference>
<protein>
    <submittedName>
        <fullName evidence="5">Uncharacterized protein</fullName>
    </submittedName>
</protein>
<proteinExistence type="inferred from homology"/>
<evidence type="ECO:0000259" key="2">
    <source>
        <dbReference type="Pfam" id="PF04865"/>
    </source>
</evidence>
<dbReference type="RefSeq" id="WP_062497090.1">
    <property type="nucleotide sequence ID" value="NZ_LHZB01000117.1"/>
</dbReference>
<sequence length="364" mass="36471">MSAQIPSPATLAQRFAAALGSQQFTASDGTTVTLDATAPATLESALAILSGLSDYEIYLYLRDQLLELMVTTATVTPGTGLLPKHAEIWGVPRVGATAAVGYFIVSVSSAGSVTLPAGTLVTVDGSAQWSVVTAVTIGTGASASVAVQATATGTAGNLAANTAGTLVSPIAGVQSVISDQNGLAGGAPIEGVEAWRARIIDAIRTPNGGGAVADYEKWATAAGAAYVSVVPGWLGRGTVGVIVAMAGGVAATPAQVAAIQAYLDDGRRPVRGNVTVASAVIAPQTLNIQLNPDTVAARADVTAALAPFYLSVGIGGTAYREAIENAISSATGVFTNSLRSPVTDVTFAENQMPTLGVINWSSVS</sequence>
<evidence type="ECO:0000313" key="5">
    <source>
        <dbReference type="EMBL" id="KXV00287.1"/>
    </source>
</evidence>
<dbReference type="InterPro" id="IPR052399">
    <property type="entry name" value="Phage_Baseplate_Assmbl_Protein"/>
</dbReference>
<feature type="domain" description="Baseplate J-like C-terminal" evidence="4">
    <location>
        <begin position="287"/>
        <end position="361"/>
    </location>
</feature>